<dbReference type="HOGENOM" id="CLU_574964_0_0_1"/>
<dbReference type="OrthoDB" id="4749307at2759"/>
<keyword evidence="1" id="KW-0812">Transmembrane</keyword>
<feature type="transmembrane region" description="Helical" evidence="1">
    <location>
        <begin position="410"/>
        <end position="429"/>
    </location>
</feature>
<keyword evidence="4" id="KW-1185">Reference proteome</keyword>
<dbReference type="Proteomes" id="UP000006039">
    <property type="component" value="Unassembled WGS sequence"/>
</dbReference>
<dbReference type="AlphaFoldDB" id="J3NK58"/>
<evidence type="ECO:0000256" key="1">
    <source>
        <dbReference type="SAM" id="Phobius"/>
    </source>
</evidence>
<evidence type="ECO:0000313" key="2">
    <source>
        <dbReference type="EMBL" id="EJT81662.1"/>
    </source>
</evidence>
<feature type="transmembrane region" description="Helical" evidence="1">
    <location>
        <begin position="441"/>
        <end position="460"/>
    </location>
</feature>
<reference evidence="2" key="2">
    <citation type="submission" date="2010-07" db="EMBL/GenBank/DDBJ databases">
        <authorList>
            <consortium name="The Broad Institute Genome Sequencing Platform"/>
            <consortium name="Broad Institute Genome Sequencing Center for Infectious Disease"/>
            <person name="Ma L.-J."/>
            <person name="Dead R."/>
            <person name="Young S."/>
            <person name="Zeng Q."/>
            <person name="Koehrsen M."/>
            <person name="Alvarado L."/>
            <person name="Berlin A."/>
            <person name="Chapman S.B."/>
            <person name="Chen Z."/>
            <person name="Freedman E."/>
            <person name="Gellesch M."/>
            <person name="Goldberg J."/>
            <person name="Griggs A."/>
            <person name="Gujja S."/>
            <person name="Heilman E.R."/>
            <person name="Heiman D."/>
            <person name="Hepburn T."/>
            <person name="Howarth C."/>
            <person name="Jen D."/>
            <person name="Larson L."/>
            <person name="Mehta T."/>
            <person name="Neiman D."/>
            <person name="Pearson M."/>
            <person name="Roberts A."/>
            <person name="Saif S."/>
            <person name="Shea T."/>
            <person name="Shenoy N."/>
            <person name="Sisk P."/>
            <person name="Stolte C."/>
            <person name="Sykes S."/>
            <person name="Walk T."/>
            <person name="White J."/>
            <person name="Yandava C."/>
            <person name="Haas B."/>
            <person name="Nusbaum C."/>
            <person name="Birren B."/>
        </authorList>
    </citation>
    <scope>NUCLEOTIDE SEQUENCE</scope>
    <source>
        <strain evidence="2">R3-111a-1</strain>
    </source>
</reference>
<accession>J3NK58</accession>
<dbReference type="STRING" id="644352.J3NK58"/>
<dbReference type="RefSeq" id="XP_009217671.1">
    <property type="nucleotide sequence ID" value="XM_009219407.1"/>
</dbReference>
<reference evidence="3" key="5">
    <citation type="submission" date="2018-04" db="UniProtKB">
        <authorList>
            <consortium name="EnsemblFungi"/>
        </authorList>
    </citation>
    <scope>IDENTIFICATION</scope>
    <source>
        <strain evidence="3">R3-111a-1</strain>
    </source>
</reference>
<evidence type="ECO:0000313" key="4">
    <source>
        <dbReference type="Proteomes" id="UP000006039"/>
    </source>
</evidence>
<name>J3NK58_GAET3</name>
<organism evidence="2">
    <name type="scientific">Gaeumannomyces tritici (strain R3-111a-1)</name>
    <name type="common">Wheat and barley take-all root rot fungus</name>
    <name type="synonym">Gaeumannomyces graminis var. tritici</name>
    <dbReference type="NCBI Taxonomy" id="644352"/>
    <lineage>
        <taxon>Eukaryota</taxon>
        <taxon>Fungi</taxon>
        <taxon>Dikarya</taxon>
        <taxon>Ascomycota</taxon>
        <taxon>Pezizomycotina</taxon>
        <taxon>Sordariomycetes</taxon>
        <taxon>Sordariomycetidae</taxon>
        <taxon>Magnaporthales</taxon>
        <taxon>Magnaporthaceae</taxon>
        <taxon>Gaeumannomyces</taxon>
    </lineage>
</organism>
<dbReference type="VEuPathDB" id="FungiDB:GGTG_01640"/>
<gene>
    <name evidence="3" type="primary">20342098</name>
    <name evidence="2" type="ORF">GGTG_01640</name>
</gene>
<reference evidence="3" key="4">
    <citation type="journal article" date="2015" name="G3 (Bethesda)">
        <title>Genome sequences of three phytopathogenic species of the Magnaporthaceae family of fungi.</title>
        <authorList>
            <person name="Okagaki L.H."/>
            <person name="Nunes C.C."/>
            <person name="Sailsbery J."/>
            <person name="Clay B."/>
            <person name="Brown D."/>
            <person name="John T."/>
            <person name="Oh Y."/>
            <person name="Young N."/>
            <person name="Fitzgerald M."/>
            <person name="Haas B.J."/>
            <person name="Zeng Q."/>
            <person name="Young S."/>
            <person name="Adiconis X."/>
            <person name="Fan L."/>
            <person name="Levin J.Z."/>
            <person name="Mitchell T.K."/>
            <person name="Okubara P.A."/>
            <person name="Farman M.L."/>
            <person name="Kohn L.M."/>
            <person name="Birren B."/>
            <person name="Ma L.-J."/>
            <person name="Dean R.A."/>
        </authorList>
    </citation>
    <scope>NUCLEOTIDE SEQUENCE</scope>
    <source>
        <strain evidence="3">R3-111a-1</strain>
    </source>
</reference>
<keyword evidence="1" id="KW-0472">Membrane</keyword>
<evidence type="ECO:0000313" key="3">
    <source>
        <dbReference type="EnsemblFungi" id="EJT81662"/>
    </source>
</evidence>
<dbReference type="eggNOG" id="KOG0581">
    <property type="taxonomic scope" value="Eukaryota"/>
</dbReference>
<sequence length="475" mass="54549">MAATNEDQGPHQEASKYFWEARTDHQSSDWVAQFGIKLSHWVPNPLTDVYFTPRTLHHDLAGYTPTRIEIALPHAEWERKDSWFEETFRHLYWATYTFSVRRFGQHNFRLPMGRSPWADAELSPQFLSFASQLSRQDPLVGGWDHVLKDKTHRACLVTGIISKVLVENVFNELLWGATDQQTWFLRAHDEATLSDDGFKRTKRRAQIVRDMLGGDLLSPNFWPRVDALAYQVTSLLLPLINFQGQQTPTEKWPGLMVIYQELHDIIAEAAYFSICIRLSHTIFHIEYPEPGDKWELDYSHLEPEHIYQKSKSKGQKYDMRQGNDDSRRYQRIAKVKVIAWPQIKRHEPLGSVEHYGAENGQRVALVSRCEVAYYYGMSDDQGEMWERKPTLTEHVLSSKKTTHRIDQARSFLIPTLGLLAVISLSALISPNNVLLRGFYNISYGVWWAIAAVIGGLLQIIGGSLRTIFGGPIAGP</sequence>
<keyword evidence="1" id="KW-1133">Transmembrane helix</keyword>
<reference evidence="4" key="1">
    <citation type="submission" date="2010-07" db="EMBL/GenBank/DDBJ databases">
        <title>The genome sequence of Gaeumannomyces graminis var. tritici strain R3-111a-1.</title>
        <authorList>
            <consortium name="The Broad Institute Genome Sequencing Platform"/>
            <person name="Ma L.-J."/>
            <person name="Dead R."/>
            <person name="Young S."/>
            <person name="Zeng Q."/>
            <person name="Koehrsen M."/>
            <person name="Alvarado L."/>
            <person name="Berlin A."/>
            <person name="Chapman S.B."/>
            <person name="Chen Z."/>
            <person name="Freedman E."/>
            <person name="Gellesch M."/>
            <person name="Goldberg J."/>
            <person name="Griggs A."/>
            <person name="Gujja S."/>
            <person name="Heilman E.R."/>
            <person name="Heiman D."/>
            <person name="Hepburn T."/>
            <person name="Howarth C."/>
            <person name="Jen D."/>
            <person name="Larson L."/>
            <person name="Mehta T."/>
            <person name="Neiman D."/>
            <person name="Pearson M."/>
            <person name="Roberts A."/>
            <person name="Saif S."/>
            <person name="Shea T."/>
            <person name="Shenoy N."/>
            <person name="Sisk P."/>
            <person name="Stolte C."/>
            <person name="Sykes S."/>
            <person name="Walk T."/>
            <person name="White J."/>
            <person name="Yandava C."/>
            <person name="Haas B."/>
            <person name="Nusbaum C."/>
            <person name="Birren B."/>
        </authorList>
    </citation>
    <scope>NUCLEOTIDE SEQUENCE [LARGE SCALE GENOMIC DNA]</scope>
    <source>
        <strain evidence="4">R3-111a-1</strain>
    </source>
</reference>
<reference evidence="2" key="3">
    <citation type="submission" date="2010-09" db="EMBL/GenBank/DDBJ databases">
        <title>Annotation of Gaeumannomyces graminis var. tritici R3-111a-1.</title>
        <authorList>
            <consortium name="The Broad Institute Genome Sequencing Platform"/>
            <person name="Ma L.-J."/>
            <person name="Dead R."/>
            <person name="Young S.K."/>
            <person name="Zeng Q."/>
            <person name="Gargeya S."/>
            <person name="Fitzgerald M."/>
            <person name="Haas B."/>
            <person name="Abouelleil A."/>
            <person name="Alvarado L."/>
            <person name="Arachchi H.M."/>
            <person name="Berlin A."/>
            <person name="Brown A."/>
            <person name="Chapman S.B."/>
            <person name="Chen Z."/>
            <person name="Dunbar C."/>
            <person name="Freedman E."/>
            <person name="Gearin G."/>
            <person name="Gellesch M."/>
            <person name="Goldberg J."/>
            <person name="Griggs A."/>
            <person name="Gujja S."/>
            <person name="Heiman D."/>
            <person name="Howarth C."/>
            <person name="Larson L."/>
            <person name="Lui A."/>
            <person name="MacDonald P.J.P."/>
            <person name="Mehta T."/>
            <person name="Montmayeur A."/>
            <person name="Murphy C."/>
            <person name="Neiman D."/>
            <person name="Pearson M."/>
            <person name="Priest M."/>
            <person name="Roberts A."/>
            <person name="Saif S."/>
            <person name="Shea T."/>
            <person name="Shenoy N."/>
            <person name="Sisk P."/>
            <person name="Stolte C."/>
            <person name="Sykes S."/>
            <person name="Yandava C."/>
            <person name="Wortman J."/>
            <person name="Nusbaum C."/>
            <person name="Birren B."/>
        </authorList>
    </citation>
    <scope>NUCLEOTIDE SEQUENCE</scope>
    <source>
        <strain evidence="2">R3-111a-1</strain>
    </source>
</reference>
<dbReference type="GeneID" id="20342098"/>
<dbReference type="EnsemblFungi" id="EJT81662">
    <property type="protein sequence ID" value="EJT81662"/>
    <property type="gene ID" value="GGTG_01640"/>
</dbReference>
<dbReference type="EMBL" id="GL385395">
    <property type="protein sequence ID" value="EJT81662.1"/>
    <property type="molecule type" value="Genomic_DNA"/>
</dbReference>
<protein>
    <submittedName>
        <fullName evidence="2 3">Uncharacterized protein</fullName>
    </submittedName>
</protein>
<proteinExistence type="predicted"/>